<sequence>GYVLVEFDPSTDLSQALQDTRSKVQDAKADLPQAAEEPTVNEVNISEFPVLVVTLSGHVPERVLTAAARELRDRIEEVPGVLEGTLQGARKDLVEVVVDPVKLSSYGLQLDQLMQGVGASNSLVAAGNIEGAEGKYAVKVPSLIETPEDVANLPVVA</sequence>
<dbReference type="SUPFAM" id="SSF82714">
    <property type="entry name" value="Multidrug efflux transporter AcrB TolC docking domain, DN and DC subdomains"/>
    <property type="match status" value="1"/>
</dbReference>
<dbReference type="Gene3D" id="3.30.70.1430">
    <property type="entry name" value="Multidrug efflux transporter AcrB pore domain"/>
    <property type="match status" value="1"/>
</dbReference>
<proteinExistence type="predicted"/>
<accession>A0A2A6EBZ7</accession>
<protein>
    <submittedName>
        <fullName evidence="1">MFS transporter</fullName>
    </submittedName>
</protein>
<organism evidence="1 2">
    <name type="scientific">Prevotella intermedia</name>
    <dbReference type="NCBI Taxonomy" id="28131"/>
    <lineage>
        <taxon>Bacteria</taxon>
        <taxon>Pseudomonadati</taxon>
        <taxon>Bacteroidota</taxon>
        <taxon>Bacteroidia</taxon>
        <taxon>Bacteroidales</taxon>
        <taxon>Prevotellaceae</taxon>
        <taxon>Prevotella</taxon>
    </lineage>
</organism>
<reference evidence="1 2" key="1">
    <citation type="submission" date="2017-09" db="EMBL/GenBank/DDBJ databases">
        <title>Phase variable restriction modification systems are present in the genome sequences of periodontal pathogens Prevotella intermedia, Tannerella forsythia and Porphyromonas gingivalis.</title>
        <authorList>
            <person name="Haigh R.D."/>
            <person name="Crawford L."/>
            <person name="Ralph J."/>
            <person name="Wanford J."/>
            <person name="Vartoukian S.R."/>
            <person name="Hijazib K."/>
            <person name="Wade W."/>
            <person name="Oggioni M.R."/>
        </authorList>
    </citation>
    <scope>NUCLEOTIDE SEQUENCE [LARGE SCALE GENOMIC DNA]</scope>
    <source>
        <strain evidence="1 2">WW2834</strain>
    </source>
</reference>
<dbReference type="PANTHER" id="PTHR32063:SF0">
    <property type="entry name" value="SWARMING MOTILITY PROTEIN SWRC"/>
    <property type="match status" value="1"/>
</dbReference>
<dbReference type="InterPro" id="IPR001036">
    <property type="entry name" value="Acrflvin-R"/>
</dbReference>
<dbReference type="GO" id="GO:0005886">
    <property type="term" value="C:plasma membrane"/>
    <property type="evidence" value="ECO:0007669"/>
    <property type="project" value="TreeGrafter"/>
</dbReference>
<feature type="non-terminal residue" evidence="1">
    <location>
        <position position="157"/>
    </location>
</feature>
<dbReference type="SUPFAM" id="SSF82693">
    <property type="entry name" value="Multidrug efflux transporter AcrB pore domain, PN1, PN2, PC1 and PC2 subdomains"/>
    <property type="match status" value="1"/>
</dbReference>
<comment type="caution">
    <text evidence="1">The sequence shown here is derived from an EMBL/GenBank/DDBJ whole genome shotgun (WGS) entry which is preliminary data.</text>
</comment>
<dbReference type="AlphaFoldDB" id="A0A2A6EBZ7"/>
<dbReference type="GO" id="GO:0042910">
    <property type="term" value="F:xenobiotic transmembrane transporter activity"/>
    <property type="evidence" value="ECO:0007669"/>
    <property type="project" value="TreeGrafter"/>
</dbReference>
<evidence type="ECO:0000313" key="2">
    <source>
        <dbReference type="Proteomes" id="UP000219058"/>
    </source>
</evidence>
<feature type="non-terminal residue" evidence="1">
    <location>
        <position position="1"/>
    </location>
</feature>
<dbReference type="PANTHER" id="PTHR32063">
    <property type="match status" value="1"/>
</dbReference>
<dbReference type="Gene3D" id="3.30.70.1320">
    <property type="entry name" value="Multidrug efflux transporter AcrB pore domain like"/>
    <property type="match status" value="1"/>
</dbReference>
<dbReference type="Proteomes" id="UP000219058">
    <property type="component" value="Unassembled WGS sequence"/>
</dbReference>
<name>A0A2A6EBZ7_PREIN</name>
<gene>
    <name evidence="1" type="ORF">CLI71_12675</name>
</gene>
<dbReference type="Pfam" id="PF00873">
    <property type="entry name" value="ACR_tran"/>
    <property type="match status" value="1"/>
</dbReference>
<dbReference type="EMBL" id="NSLY01000106">
    <property type="protein sequence ID" value="PDP55982.1"/>
    <property type="molecule type" value="Genomic_DNA"/>
</dbReference>
<dbReference type="Gene3D" id="3.30.2090.10">
    <property type="entry name" value="Multidrug efflux transporter AcrB TolC docking domain, DN and DC subdomains"/>
    <property type="match status" value="1"/>
</dbReference>
<dbReference type="InterPro" id="IPR027463">
    <property type="entry name" value="AcrB_DN_DC_subdom"/>
</dbReference>
<evidence type="ECO:0000313" key="1">
    <source>
        <dbReference type="EMBL" id="PDP55982.1"/>
    </source>
</evidence>